<keyword evidence="8" id="KW-0175">Coiled coil</keyword>
<gene>
    <name evidence="11" type="ORF">CT157_27500</name>
</gene>
<evidence type="ECO:0000256" key="6">
    <source>
        <dbReference type="ARBA" id="ARBA00023022"/>
    </source>
</evidence>
<evidence type="ECO:0000256" key="1">
    <source>
        <dbReference type="ARBA" id="ARBA00006811"/>
    </source>
</evidence>
<accession>A0A3T0K1K5</accession>
<dbReference type="GO" id="GO:0004519">
    <property type="term" value="F:endonuclease activity"/>
    <property type="evidence" value="ECO:0007669"/>
    <property type="project" value="UniProtKB-KW"/>
</dbReference>
<feature type="coiled-coil region" evidence="8">
    <location>
        <begin position="354"/>
        <end position="422"/>
    </location>
</feature>
<protein>
    <submittedName>
        <fullName evidence="11">S-type Pyocin</fullName>
    </submittedName>
</protein>
<evidence type="ECO:0000256" key="9">
    <source>
        <dbReference type="SAM" id="MobiDB-lite"/>
    </source>
</evidence>
<keyword evidence="6" id="KW-0044">Antibiotic</keyword>
<dbReference type="SUPFAM" id="SSF54060">
    <property type="entry name" value="His-Me finger endonucleases"/>
    <property type="match status" value="1"/>
</dbReference>
<evidence type="ECO:0000256" key="5">
    <source>
        <dbReference type="ARBA" id="ARBA00022801"/>
    </source>
</evidence>
<dbReference type="Gene3D" id="3.90.540.10">
    <property type="entry name" value="Colicin/pyocin, DNase domain"/>
    <property type="match status" value="1"/>
</dbReference>
<dbReference type="AlphaFoldDB" id="A0A3T0K1K5"/>
<dbReference type="Proteomes" id="UP000282760">
    <property type="component" value="Chromosome"/>
</dbReference>
<organism evidence="11 12">
    <name type="scientific">Pseudomonas syringae</name>
    <dbReference type="NCBI Taxonomy" id="317"/>
    <lineage>
        <taxon>Bacteria</taxon>
        <taxon>Pseudomonadati</taxon>
        <taxon>Pseudomonadota</taxon>
        <taxon>Gammaproteobacteria</taxon>
        <taxon>Pseudomonadales</taxon>
        <taxon>Pseudomonadaceae</taxon>
        <taxon>Pseudomonas</taxon>
    </lineage>
</organism>
<feature type="domain" description="Pyosin/cloacin translocation" evidence="10">
    <location>
        <begin position="525"/>
        <end position="660"/>
    </location>
</feature>
<keyword evidence="4" id="KW-0255">Endonuclease</keyword>
<evidence type="ECO:0000256" key="4">
    <source>
        <dbReference type="ARBA" id="ARBA00022759"/>
    </source>
</evidence>
<keyword evidence="7" id="KW-0078">Bacteriocin</keyword>
<dbReference type="InterPro" id="IPR037146">
    <property type="entry name" value="Colicin/pyocin_DNase_dom_sf"/>
</dbReference>
<dbReference type="PRINTS" id="PR01300">
    <property type="entry name" value="PYOCINKILLER"/>
</dbReference>
<evidence type="ECO:0000259" key="10">
    <source>
        <dbReference type="Pfam" id="PF06958"/>
    </source>
</evidence>
<dbReference type="InterPro" id="IPR036302">
    <property type="entry name" value="Pyosin/cloacin_T_dom_sf"/>
</dbReference>
<evidence type="ECO:0000313" key="12">
    <source>
        <dbReference type="Proteomes" id="UP000282760"/>
    </source>
</evidence>
<evidence type="ECO:0000256" key="8">
    <source>
        <dbReference type="SAM" id="Coils"/>
    </source>
</evidence>
<evidence type="ECO:0000256" key="7">
    <source>
        <dbReference type="ARBA" id="ARBA00023048"/>
    </source>
</evidence>
<dbReference type="SUPFAM" id="SSF69369">
    <property type="entry name" value="Cloacin translocation domain"/>
    <property type="match status" value="1"/>
</dbReference>
<dbReference type="Pfam" id="PF21431">
    <property type="entry name" value="Col-Pyo_DNase"/>
    <property type="match status" value="1"/>
</dbReference>
<evidence type="ECO:0000256" key="3">
    <source>
        <dbReference type="ARBA" id="ARBA00022722"/>
    </source>
</evidence>
<reference evidence="11 12" key="1">
    <citation type="submission" date="2017-11" db="EMBL/GenBank/DDBJ databases">
        <title>Effect of PGPRs.</title>
        <authorList>
            <person name="Oliva R."/>
            <person name="Nong J."/>
            <person name="Roman V."/>
        </authorList>
    </citation>
    <scope>NUCLEOTIDE SEQUENCE [LARGE SCALE GENOMIC DNA]</scope>
    <source>
        <strain evidence="11">Inb918</strain>
    </source>
</reference>
<dbReference type="GO" id="GO:0031640">
    <property type="term" value="P:killing of cells of another organism"/>
    <property type="evidence" value="ECO:0007669"/>
    <property type="project" value="UniProtKB-KW"/>
</dbReference>
<dbReference type="EMBL" id="CP024646">
    <property type="protein sequence ID" value="AZV29618.1"/>
    <property type="molecule type" value="Genomic_DNA"/>
</dbReference>
<keyword evidence="2" id="KW-0929">Antimicrobial</keyword>
<dbReference type="GO" id="GO:0042742">
    <property type="term" value="P:defense response to bacterium"/>
    <property type="evidence" value="ECO:0007669"/>
    <property type="project" value="UniProtKB-KW"/>
</dbReference>
<dbReference type="InterPro" id="IPR003060">
    <property type="entry name" value="Pyocin_killer"/>
</dbReference>
<dbReference type="InterPro" id="IPR016128">
    <property type="entry name" value="Pyosin/cloacin_T_dom"/>
</dbReference>
<dbReference type="InterPro" id="IPR044925">
    <property type="entry name" value="His-Me_finger_sf"/>
</dbReference>
<keyword evidence="5" id="KW-0378">Hydrolase</keyword>
<evidence type="ECO:0000256" key="2">
    <source>
        <dbReference type="ARBA" id="ARBA00022529"/>
    </source>
</evidence>
<proteinExistence type="inferred from homology"/>
<evidence type="ECO:0000313" key="11">
    <source>
        <dbReference type="EMBL" id="AZV29618.1"/>
    </source>
</evidence>
<name>A0A3T0K1K5_PSESX</name>
<keyword evidence="3" id="KW-0540">Nuclease</keyword>
<comment type="similarity">
    <text evidence="1">Belongs to the colicin/pyosin nuclease family.</text>
</comment>
<feature type="region of interest" description="Disordered" evidence="9">
    <location>
        <begin position="1"/>
        <end position="22"/>
    </location>
</feature>
<dbReference type="Pfam" id="PF06958">
    <property type="entry name" value="Pyocin_S"/>
    <property type="match status" value="1"/>
</dbReference>
<dbReference type="GO" id="GO:0019835">
    <property type="term" value="P:cytolysis"/>
    <property type="evidence" value="ECO:0007669"/>
    <property type="project" value="InterPro"/>
</dbReference>
<sequence>MSDIENYLGPHRQTGPGRYELAPIPVRDRAPSRLGQGGFFSGSWGLNEGPHRGTGQGSGKLDPLTPFIWNDLMQEQQNAQAYIDLEYAGVFSNIGAASNNEVEQARQAASAGLSAAQKVKADQEITIQVIHSKLSEYRAHTETAYSLYGHNPFFLMKDLSFKKIRDSLASPNPDVSVAYAAIDRAYRSAMELRRLSWVMAIIANQLPELAARRSQVEAATQTTRDAQQTLSAERLSVVNLETNIRLHFLPGFLVERIAAAAGSTGGSLSQTLTNYKIAADNIRAVEQAAVRPYAIANPGINAPLSKPELEALKNLVDLQATTELGKRWQDYHASLLHSENARHMAAAADAFAGLIARAQEAERLQEQIRIAREQEARHLQEQARIAVQAEARRVAEEQARIREQARIAAEAEARRLAEEQARIAAEAIRNAHTFRAPGAASATGPLFMTSAGAVAVVEAASASLQAAVRSAIAGLGSLAASVGAGAVVGVSALVYSSKLGNGELPDRYAFSTPLSDLAPDFAPDLHAIAAAGGTVDLPFRVSSKTDANGQSEVFVVKTDGRNIPSAVRVVAASYDAERNVYTATTTDVPPRTLTWTPIVNPGNSSTTSPAGQPDVPAYTGATVIPVEGRLDSFPGVFEAGFDDYVLVFPQDSGLPPNYTMFRDRREDPGVASGVGQAVSGNWLGSASQGEGAPVPAQIADQLRGREFRNFRAFREAFWKAVADDSELVSQFNNSSAFEMKNGRAPFVRKIDRVGGQVKFELHHSVYISRGGEVMDVDNVRVVTPKQHGAIHSEGD</sequence>
<dbReference type="GO" id="GO:0016787">
    <property type="term" value="F:hydrolase activity"/>
    <property type="evidence" value="ECO:0007669"/>
    <property type="project" value="UniProtKB-KW"/>
</dbReference>
<dbReference type="GO" id="GO:0005102">
    <property type="term" value="F:signaling receptor binding"/>
    <property type="evidence" value="ECO:0007669"/>
    <property type="project" value="InterPro"/>
</dbReference>